<evidence type="ECO:0000256" key="1">
    <source>
        <dbReference type="ARBA" id="ARBA00004141"/>
    </source>
</evidence>
<feature type="transmembrane region" description="Helical" evidence="5">
    <location>
        <begin position="35"/>
        <end position="53"/>
    </location>
</feature>
<keyword evidence="4 5" id="KW-0472">Membrane</keyword>
<dbReference type="EMBL" id="CP071090">
    <property type="protein sequence ID" value="QSQ23512.1"/>
    <property type="molecule type" value="Genomic_DNA"/>
</dbReference>
<dbReference type="Gene3D" id="1.20.1740.10">
    <property type="entry name" value="Amino acid/polyamine transporter I"/>
    <property type="match status" value="1"/>
</dbReference>
<dbReference type="Proteomes" id="UP000662747">
    <property type="component" value="Chromosome"/>
</dbReference>
<protein>
    <submittedName>
        <fullName evidence="6">APC family permease</fullName>
    </submittedName>
</protein>
<name>A0ABX7P132_9BACT</name>
<dbReference type="PANTHER" id="PTHR47704:SF1">
    <property type="entry name" value="POTASSIUM TRANSPORTER KIMA"/>
    <property type="match status" value="1"/>
</dbReference>
<gene>
    <name evidence="6" type="ORF">JY651_00565</name>
</gene>
<dbReference type="PANTHER" id="PTHR47704">
    <property type="entry name" value="POTASSIUM TRANSPORTER KIMA"/>
    <property type="match status" value="1"/>
</dbReference>
<comment type="subcellular location">
    <subcellularLocation>
        <location evidence="1">Membrane</location>
        <topology evidence="1">Multi-pass membrane protein</topology>
    </subcellularLocation>
</comment>
<feature type="transmembrane region" description="Helical" evidence="5">
    <location>
        <begin position="451"/>
        <end position="469"/>
    </location>
</feature>
<organism evidence="6 7">
    <name type="scientific">Pyxidicoccus parkwayensis</name>
    <dbReference type="NCBI Taxonomy" id="2813578"/>
    <lineage>
        <taxon>Bacteria</taxon>
        <taxon>Pseudomonadati</taxon>
        <taxon>Myxococcota</taxon>
        <taxon>Myxococcia</taxon>
        <taxon>Myxococcales</taxon>
        <taxon>Cystobacterineae</taxon>
        <taxon>Myxococcaceae</taxon>
        <taxon>Pyxidicoccus</taxon>
    </lineage>
</organism>
<feature type="transmembrane region" description="Helical" evidence="5">
    <location>
        <begin position="73"/>
        <end position="92"/>
    </location>
</feature>
<dbReference type="Pfam" id="PF13520">
    <property type="entry name" value="AA_permease_2"/>
    <property type="match status" value="1"/>
</dbReference>
<feature type="transmembrane region" description="Helical" evidence="5">
    <location>
        <begin position="151"/>
        <end position="169"/>
    </location>
</feature>
<feature type="transmembrane region" description="Helical" evidence="5">
    <location>
        <begin position="308"/>
        <end position="332"/>
    </location>
</feature>
<keyword evidence="7" id="KW-1185">Reference proteome</keyword>
<feature type="transmembrane region" description="Helical" evidence="5">
    <location>
        <begin position="119"/>
        <end position="145"/>
    </location>
</feature>
<proteinExistence type="predicted"/>
<feature type="transmembrane region" description="Helical" evidence="5">
    <location>
        <begin position="225"/>
        <end position="245"/>
    </location>
</feature>
<evidence type="ECO:0000256" key="5">
    <source>
        <dbReference type="SAM" id="Phobius"/>
    </source>
</evidence>
<feature type="transmembrane region" description="Helical" evidence="5">
    <location>
        <begin position="266"/>
        <end position="288"/>
    </location>
</feature>
<reference evidence="6 7" key="1">
    <citation type="submission" date="2021-02" db="EMBL/GenBank/DDBJ databases">
        <title>De Novo genome assembly of isolated myxobacteria.</title>
        <authorList>
            <person name="Stevens D.C."/>
        </authorList>
    </citation>
    <scope>NUCLEOTIDE SEQUENCE [LARGE SCALE GENOMIC DNA]</scope>
    <source>
        <strain evidence="7">SCPEA02</strain>
    </source>
</reference>
<feature type="transmembrane region" description="Helical" evidence="5">
    <location>
        <begin position="427"/>
        <end position="445"/>
    </location>
</feature>
<feature type="transmembrane region" description="Helical" evidence="5">
    <location>
        <begin position="366"/>
        <end position="384"/>
    </location>
</feature>
<evidence type="ECO:0000313" key="7">
    <source>
        <dbReference type="Proteomes" id="UP000662747"/>
    </source>
</evidence>
<evidence type="ECO:0000313" key="6">
    <source>
        <dbReference type="EMBL" id="QSQ23512.1"/>
    </source>
</evidence>
<dbReference type="InterPro" id="IPR002293">
    <property type="entry name" value="AA/rel_permease1"/>
</dbReference>
<evidence type="ECO:0000256" key="3">
    <source>
        <dbReference type="ARBA" id="ARBA00022989"/>
    </source>
</evidence>
<dbReference type="RefSeq" id="WP_206725084.1">
    <property type="nucleotide sequence ID" value="NZ_CP071090.1"/>
</dbReference>
<accession>A0ABX7P132</accession>
<keyword evidence="2 5" id="KW-0812">Transmembrane</keyword>
<dbReference type="InterPro" id="IPR053153">
    <property type="entry name" value="APC_K+_Transporter"/>
</dbReference>
<evidence type="ECO:0000256" key="4">
    <source>
        <dbReference type="ARBA" id="ARBA00023136"/>
    </source>
</evidence>
<evidence type="ECO:0000256" key="2">
    <source>
        <dbReference type="ARBA" id="ARBA00022692"/>
    </source>
</evidence>
<feature type="transmembrane region" description="Helical" evidence="5">
    <location>
        <begin position="181"/>
        <end position="205"/>
    </location>
</feature>
<feature type="transmembrane region" description="Helical" evidence="5">
    <location>
        <begin position="390"/>
        <end position="406"/>
    </location>
</feature>
<keyword evidence="3 5" id="KW-1133">Transmembrane helix</keyword>
<sequence length="642" mass="67564">MGTRAASRVRPNGKRLTDALLGPPLASGQEGRERIGVGAGVAVLGLDALSSAAYGPEAALTVLRPLGPAGPWLLLPITLAIVVLLTLVAASYRQTLGAYPNGGGAYAVARQNLGPHAGLLAASALLLDYTLNVAVGISAGVGMLVSAVPRLHPYTLELCLGLLALLTLVNLRGVREAGAAFLAPTWLFVLVLVVVILVGAGRVLTSTGPPQPIVAPPPAPVPTQALSLWLVLRAFASGCTALTGVEAISNAVPIFRAPSVRRARTTLGLVVGLLVMLLLGVTLLARAYGVAATLPGASGYQSVLSQLIGAVMGRGVFYAVASAAILAVLSLSANTSFTDFPRVCHLLALDGYLPTGFAHKGRRLGYSRGIVVLALLAGALLVAFRGVTDRLIPLFAIGAFLAFTLSQSGMVRHWRRVSPDGAHRARLLNATGAVGTGLTLIVLLISKFTSGAWISVLLIPLAMGLFLTIETERQRAKRETSLTRPISPSSEPPLIAVVPVGRWSRATERALTFAFRVSQDVHAVHVVTGEDGGAALAADWARYVEGPLAERGHPAPRLELLPSPYRELIRPLREYCLQRVRESPGSVVTVVLPESLDWRWLPRLVQGHRPEVVRTGLLMSGEPRLVVVSVPFFFGPHPPSRA</sequence>